<proteinExistence type="predicted"/>
<organism evidence="1 2">
    <name type="scientific">Labilithrix luteola</name>
    <dbReference type="NCBI Taxonomy" id="1391654"/>
    <lineage>
        <taxon>Bacteria</taxon>
        <taxon>Pseudomonadati</taxon>
        <taxon>Myxococcota</taxon>
        <taxon>Polyangia</taxon>
        <taxon>Polyangiales</taxon>
        <taxon>Labilitrichaceae</taxon>
        <taxon>Labilithrix</taxon>
    </lineage>
</organism>
<protein>
    <submittedName>
        <fullName evidence="1">Uncharacterized protein</fullName>
    </submittedName>
</protein>
<name>A0A0K1PPG8_9BACT</name>
<gene>
    <name evidence="1" type="ORF">AKJ09_01945</name>
</gene>
<dbReference type="Proteomes" id="UP000064967">
    <property type="component" value="Chromosome"/>
</dbReference>
<dbReference type="KEGG" id="llu:AKJ09_01945"/>
<sequence length="56" mass="6231">MSPVLAIALLRAVVHASPAGMAFSLRYPQVREMLDLVGAIFRRPSRRLVAREERVG</sequence>
<reference evidence="1 2" key="1">
    <citation type="submission" date="2015-08" db="EMBL/GenBank/DDBJ databases">
        <authorList>
            <person name="Babu N.S."/>
            <person name="Beckwith C.J."/>
            <person name="Beseler K.G."/>
            <person name="Brison A."/>
            <person name="Carone J.V."/>
            <person name="Caskin T.P."/>
            <person name="Diamond M."/>
            <person name="Durham M.E."/>
            <person name="Foxe J.M."/>
            <person name="Go M."/>
            <person name="Henderson B.A."/>
            <person name="Jones I.B."/>
            <person name="McGettigan J.A."/>
            <person name="Micheletti S.J."/>
            <person name="Nasrallah M.E."/>
            <person name="Ortiz D."/>
            <person name="Piller C.R."/>
            <person name="Privatt S.R."/>
            <person name="Schneider S.L."/>
            <person name="Sharp S."/>
            <person name="Smith T.C."/>
            <person name="Stanton J.D."/>
            <person name="Ullery H.E."/>
            <person name="Wilson R.J."/>
            <person name="Serrano M.G."/>
            <person name="Buck G."/>
            <person name="Lee V."/>
            <person name="Wang Y."/>
            <person name="Carvalho R."/>
            <person name="Voegtly L."/>
            <person name="Shi R."/>
            <person name="Duckworth R."/>
            <person name="Johnson A."/>
            <person name="Loviza R."/>
            <person name="Walstead R."/>
            <person name="Shah Z."/>
            <person name="Kiflezghi M."/>
            <person name="Wade K."/>
            <person name="Ball S.L."/>
            <person name="Bradley K.W."/>
            <person name="Asai D.J."/>
            <person name="Bowman C.A."/>
            <person name="Russell D.A."/>
            <person name="Pope W.H."/>
            <person name="Jacobs-Sera D."/>
            <person name="Hendrix R.W."/>
            <person name="Hatfull G.F."/>
        </authorList>
    </citation>
    <scope>NUCLEOTIDE SEQUENCE [LARGE SCALE GENOMIC DNA]</scope>
    <source>
        <strain evidence="1 2">DSM 27648</strain>
    </source>
</reference>
<dbReference type="AlphaFoldDB" id="A0A0K1PPG8"/>
<dbReference type="EMBL" id="CP012333">
    <property type="protein sequence ID" value="AKU95281.1"/>
    <property type="molecule type" value="Genomic_DNA"/>
</dbReference>
<accession>A0A0K1PPG8</accession>
<evidence type="ECO:0000313" key="2">
    <source>
        <dbReference type="Proteomes" id="UP000064967"/>
    </source>
</evidence>
<keyword evidence="2" id="KW-1185">Reference proteome</keyword>
<evidence type="ECO:0000313" key="1">
    <source>
        <dbReference type="EMBL" id="AKU95281.1"/>
    </source>
</evidence>